<feature type="transmembrane region" description="Helical" evidence="6">
    <location>
        <begin position="116"/>
        <end position="136"/>
    </location>
</feature>
<dbReference type="InterPro" id="IPR004680">
    <property type="entry name" value="Cit_transptr-like_dom"/>
</dbReference>
<comment type="subcellular location">
    <subcellularLocation>
        <location evidence="1">Membrane</location>
        <topology evidence="1">Multi-pass membrane protein</topology>
    </subcellularLocation>
</comment>
<proteinExistence type="predicted"/>
<feature type="domain" description="Citrate transporter-like" evidence="7">
    <location>
        <begin position="17"/>
        <end position="299"/>
    </location>
</feature>
<protein>
    <submittedName>
        <fullName evidence="8">SLC13 family permease</fullName>
    </submittedName>
</protein>
<evidence type="ECO:0000256" key="2">
    <source>
        <dbReference type="ARBA" id="ARBA00022448"/>
    </source>
</evidence>
<comment type="caution">
    <text evidence="8">The sequence shown here is derived from an EMBL/GenBank/DDBJ whole genome shotgun (WGS) entry which is preliminary data.</text>
</comment>
<sequence>MITTLFKNIVKDNVVKIVLTIFIVLLFFRQPNLRDIDVNTILILFNLMLIIEIVKETNILNYFSALIINHVSNSRQITAWLVLLSFVGSMIVTNDVAIITLVPLYILIAKQYQLKIAYPVSLITIAANLGSAVTPIGNPQNVFLVEYYRIGFIQFISQSVQLLLIGIVIMMILVILNPKKSIISESIEPINIKRRDVIWVSGLFILVLLSQFKVISILVPLILVIWKSAKVNVQMIKKIDYSLLVTFVFFFLIVGMIGRMPIVSEAIYHLIKTPQSTFLTSIGISQIISNVPCAVLIAKFYSHFSAIYWGVSIGGLGTLVASLANLLAFKQVSIYAKDEKSSFIKIFTGLNIVLLIFLIIIKIILI</sequence>
<feature type="transmembrane region" description="Helical" evidence="6">
    <location>
        <begin position="79"/>
        <end position="109"/>
    </location>
</feature>
<evidence type="ECO:0000256" key="1">
    <source>
        <dbReference type="ARBA" id="ARBA00004141"/>
    </source>
</evidence>
<dbReference type="EMBL" id="BAABVV010000040">
    <property type="protein sequence ID" value="GAA6114926.1"/>
    <property type="molecule type" value="Genomic_DNA"/>
</dbReference>
<keyword evidence="9" id="KW-1185">Reference proteome</keyword>
<feature type="transmembrane region" description="Helical" evidence="6">
    <location>
        <begin position="238"/>
        <end position="257"/>
    </location>
</feature>
<keyword evidence="2" id="KW-0813">Transport</keyword>
<reference evidence="8 9" key="1">
    <citation type="submission" date="2024-03" db="EMBL/GenBank/DDBJ databases">
        <title>Inconsistent identification of Apilactobacillus kunkeei-related strains obtained by well-developed overall genome related indices.</title>
        <authorList>
            <person name="Maeno S."/>
            <person name="Endo A."/>
        </authorList>
    </citation>
    <scope>NUCLEOTIDE SEQUENCE [LARGE SCALE GENOMIC DNA]</scope>
    <source>
        <strain evidence="8 9">20H-10</strain>
    </source>
</reference>
<evidence type="ECO:0000256" key="5">
    <source>
        <dbReference type="ARBA" id="ARBA00023136"/>
    </source>
</evidence>
<feature type="transmembrane region" description="Helical" evidence="6">
    <location>
        <begin position="278"/>
        <end position="301"/>
    </location>
</feature>
<evidence type="ECO:0000256" key="4">
    <source>
        <dbReference type="ARBA" id="ARBA00022989"/>
    </source>
</evidence>
<feature type="transmembrane region" description="Helical" evidence="6">
    <location>
        <begin position="156"/>
        <end position="176"/>
    </location>
</feature>
<dbReference type="Proteomes" id="UP001438112">
    <property type="component" value="Unassembled WGS sequence"/>
</dbReference>
<keyword evidence="3 6" id="KW-0812">Transmembrane</keyword>
<evidence type="ECO:0000259" key="7">
    <source>
        <dbReference type="Pfam" id="PF03600"/>
    </source>
</evidence>
<feature type="transmembrane region" description="Helical" evidence="6">
    <location>
        <begin position="197"/>
        <end position="226"/>
    </location>
</feature>
<dbReference type="Pfam" id="PF03600">
    <property type="entry name" value="CitMHS"/>
    <property type="match status" value="1"/>
</dbReference>
<dbReference type="InterPro" id="IPR051475">
    <property type="entry name" value="Diverse_Ion_Transporter"/>
</dbReference>
<feature type="transmembrane region" description="Helical" evidence="6">
    <location>
        <begin position="307"/>
        <end position="329"/>
    </location>
</feature>
<feature type="transmembrane region" description="Helical" evidence="6">
    <location>
        <begin position="341"/>
        <end position="365"/>
    </location>
</feature>
<keyword evidence="4 6" id="KW-1133">Transmembrane helix</keyword>
<gene>
    <name evidence="8" type="ORF">AP20H10_12890</name>
</gene>
<name>A0ABP9ZJE7_9LACO</name>
<evidence type="ECO:0000313" key="8">
    <source>
        <dbReference type="EMBL" id="GAA6114926.1"/>
    </source>
</evidence>
<dbReference type="RefSeq" id="WP_353318544.1">
    <property type="nucleotide sequence ID" value="NZ_BAABVV010000040.1"/>
</dbReference>
<evidence type="ECO:0000256" key="3">
    <source>
        <dbReference type="ARBA" id="ARBA00022692"/>
    </source>
</evidence>
<keyword evidence="5 6" id="KW-0472">Membrane</keyword>
<feature type="transmembrane region" description="Helical" evidence="6">
    <location>
        <begin position="13"/>
        <end position="29"/>
    </location>
</feature>
<accession>A0ABP9ZJE7</accession>
<evidence type="ECO:0000256" key="6">
    <source>
        <dbReference type="SAM" id="Phobius"/>
    </source>
</evidence>
<dbReference type="PANTHER" id="PTHR43568:SF1">
    <property type="entry name" value="P PROTEIN"/>
    <property type="match status" value="1"/>
</dbReference>
<evidence type="ECO:0000313" key="9">
    <source>
        <dbReference type="Proteomes" id="UP001438112"/>
    </source>
</evidence>
<dbReference type="PANTHER" id="PTHR43568">
    <property type="entry name" value="P PROTEIN"/>
    <property type="match status" value="1"/>
</dbReference>
<organism evidence="8 9">
    <name type="scientific">Apilactobacillus apinorum</name>
    <dbReference type="NCBI Taxonomy" id="1218495"/>
    <lineage>
        <taxon>Bacteria</taxon>
        <taxon>Bacillati</taxon>
        <taxon>Bacillota</taxon>
        <taxon>Bacilli</taxon>
        <taxon>Lactobacillales</taxon>
        <taxon>Lactobacillaceae</taxon>
        <taxon>Apilactobacillus</taxon>
    </lineage>
</organism>